<gene>
    <name evidence="1" type="ORF">BH720_06855</name>
</gene>
<evidence type="ECO:0008006" key="2">
    <source>
        <dbReference type="Google" id="ProtNLM"/>
    </source>
</evidence>
<proteinExistence type="predicted"/>
<dbReference type="RefSeq" id="WP_069966432.1">
    <property type="nucleotide sequence ID" value="NZ_CM124774.1"/>
</dbReference>
<accession>A0A1E5QN05</accession>
<dbReference type="OrthoDB" id="464559at2"/>
<evidence type="ECO:0000313" key="1">
    <source>
        <dbReference type="EMBL" id="OEJ75991.1"/>
    </source>
</evidence>
<name>A0A1E5QN05_9CYAN</name>
<reference evidence="1" key="1">
    <citation type="submission" date="2016-09" db="EMBL/GenBank/DDBJ databases">
        <title>Draft genome of thermotolerant cyanobacterium Desertifilum sp. strain IPPAS B-1220.</title>
        <authorList>
            <person name="Sinetova M.A."/>
            <person name="Bolakhan K."/>
            <person name="Zayadan B.K."/>
            <person name="Mironov K.S."/>
            <person name="Ustinova V."/>
            <person name="Kupriyanova E.V."/>
            <person name="Sidorov R.A."/>
            <person name="Skrypnik A.N."/>
            <person name="Gogoleva N.E."/>
            <person name="Gogolev Y.V."/>
            <person name="Los D.A."/>
        </authorList>
    </citation>
    <scope>NUCLEOTIDE SEQUENCE [LARGE SCALE GENOMIC DNA]</scope>
    <source>
        <strain evidence="1">IPPAS B-1220</strain>
    </source>
</reference>
<dbReference type="Pfam" id="PF10989">
    <property type="entry name" value="DUF2808"/>
    <property type="match status" value="1"/>
</dbReference>
<protein>
    <recommendedName>
        <fullName evidence="2">DUF2808 domain-containing protein</fullName>
    </recommendedName>
</protein>
<dbReference type="EMBL" id="MJGC01000042">
    <property type="protein sequence ID" value="OEJ75991.1"/>
    <property type="molecule type" value="Genomic_DNA"/>
</dbReference>
<dbReference type="AlphaFoldDB" id="A0A1E5QN05"/>
<sequence length="178" mass="19851">MKLSKLSTFGRVLVMMAIAGGTLGAMPVASWASGQGLTLFGGPERQYRLPFRVDFGARPDIIDRYRFRIPANKMTLAAAQFAISYPPDFNARFDPNEVEVRVKGKKVALDEVIWDRENNLIEIYPQEAVPAGNSVELIFSNVRNPSNQGMFYIKATIVSPGDLPLPRYLGIWDVTISR</sequence>
<comment type="caution">
    <text evidence="1">The sequence shown here is derived from an EMBL/GenBank/DDBJ whole genome shotgun (WGS) entry which is preliminary data.</text>
</comment>
<dbReference type="InterPro" id="IPR021256">
    <property type="entry name" value="DUF2808"/>
</dbReference>
<dbReference type="STRING" id="1781255.BH720_06855"/>
<organism evidence="1">
    <name type="scientific">Desertifilum tharense IPPAS B-1220</name>
    <dbReference type="NCBI Taxonomy" id="1781255"/>
    <lineage>
        <taxon>Bacteria</taxon>
        <taxon>Bacillati</taxon>
        <taxon>Cyanobacteriota</taxon>
        <taxon>Cyanophyceae</taxon>
        <taxon>Desertifilales</taxon>
        <taxon>Desertifilaceae</taxon>
        <taxon>Desertifilum</taxon>
    </lineage>
</organism>